<dbReference type="Pfam" id="PF13439">
    <property type="entry name" value="Glyco_transf_4"/>
    <property type="match status" value="1"/>
</dbReference>
<organism evidence="4 5">
    <name type="scientific">Paeniglutamicibacter sulfureus</name>
    <dbReference type="NCBI Taxonomy" id="43666"/>
    <lineage>
        <taxon>Bacteria</taxon>
        <taxon>Bacillati</taxon>
        <taxon>Actinomycetota</taxon>
        <taxon>Actinomycetes</taxon>
        <taxon>Micrococcales</taxon>
        <taxon>Micrococcaceae</taxon>
        <taxon>Paeniglutamicibacter</taxon>
    </lineage>
</organism>
<sequence length="377" mass="41804">MSGTPSNPVVRVASIPHDQIYIRHLEAVDSSGAEVFRLPDPPPVDGMRSAQSGWWPPAMLSADWVRANHDSFDLMHIHFGFDAADPAHLRELVAELRHFGKPLVYTVHDLVNPHQPDPAAHVELLDVLIPHADKLITLTAGAAREIRRRWGAEAQVLPHPHVVDFGTMDRIRAARRRKAAIGNKDGMKRIGVHLKGLRPNMDTAILDPLARAVARLPSAVLQVNIHSQPLDPASDEYRPALAGKLHDGANLGLWELRSHEYFSEPELFDYLASLDACVLPYRFGTHSGWLEAAIDVGTPVVAPDCGHYADQDPSVGRFRTTPTGADEESLLNAIREVLRAEDLPGLDAEGRRRQRLEIARAHRELYDLLLDRTPAAR</sequence>
<proteinExistence type="predicted"/>
<evidence type="ECO:0000256" key="1">
    <source>
        <dbReference type="ARBA" id="ARBA00022676"/>
    </source>
</evidence>
<dbReference type="EMBL" id="JAVDYI010000001">
    <property type="protein sequence ID" value="MDR7360259.1"/>
    <property type="molecule type" value="Genomic_DNA"/>
</dbReference>
<evidence type="ECO:0000256" key="2">
    <source>
        <dbReference type="ARBA" id="ARBA00022679"/>
    </source>
</evidence>
<gene>
    <name evidence="4" type="ORF">J2S64_003950</name>
</gene>
<comment type="caution">
    <text evidence="4">The sequence shown here is derived from an EMBL/GenBank/DDBJ whole genome shotgun (WGS) entry which is preliminary data.</text>
</comment>
<dbReference type="InterPro" id="IPR028098">
    <property type="entry name" value="Glyco_trans_4-like_N"/>
</dbReference>
<protein>
    <submittedName>
        <fullName evidence="4">Glycosyltransferase involved in cell wall biosynthesis</fullName>
    </submittedName>
</protein>
<keyword evidence="2" id="KW-0808">Transferase</keyword>
<dbReference type="Proteomes" id="UP001183817">
    <property type="component" value="Unassembled WGS sequence"/>
</dbReference>
<name>A0ABU2BSB7_9MICC</name>
<keyword evidence="1" id="KW-0328">Glycosyltransferase</keyword>
<evidence type="ECO:0000313" key="4">
    <source>
        <dbReference type="EMBL" id="MDR7360259.1"/>
    </source>
</evidence>
<keyword evidence="5" id="KW-1185">Reference proteome</keyword>
<evidence type="ECO:0000313" key="5">
    <source>
        <dbReference type="Proteomes" id="UP001183817"/>
    </source>
</evidence>
<dbReference type="Gene3D" id="3.40.50.2000">
    <property type="entry name" value="Glycogen Phosphorylase B"/>
    <property type="match status" value="2"/>
</dbReference>
<accession>A0ABU2BSB7</accession>
<dbReference type="RefSeq" id="WP_310293061.1">
    <property type="nucleotide sequence ID" value="NZ_BAAAWO010000001.1"/>
</dbReference>
<reference evidence="4 5" key="1">
    <citation type="submission" date="2023-07" db="EMBL/GenBank/DDBJ databases">
        <title>Sequencing the genomes of 1000 actinobacteria strains.</title>
        <authorList>
            <person name="Klenk H.-P."/>
        </authorList>
    </citation>
    <scope>NUCLEOTIDE SEQUENCE [LARGE SCALE GENOMIC DNA]</scope>
    <source>
        <strain evidence="4 5">DSM 20167</strain>
    </source>
</reference>
<feature type="domain" description="Glycosyltransferase subfamily 4-like N-terminal" evidence="3">
    <location>
        <begin position="35"/>
        <end position="158"/>
    </location>
</feature>
<dbReference type="SUPFAM" id="SSF53756">
    <property type="entry name" value="UDP-Glycosyltransferase/glycogen phosphorylase"/>
    <property type="match status" value="1"/>
</dbReference>
<evidence type="ECO:0000259" key="3">
    <source>
        <dbReference type="Pfam" id="PF13439"/>
    </source>
</evidence>